<evidence type="ECO:0008006" key="2">
    <source>
        <dbReference type="Google" id="ProtNLM"/>
    </source>
</evidence>
<accession>A0A2D4ML09</accession>
<sequence>MDHKLKKEKERKTIKTLQDENEIPHHLAEEKQSIAQKYFAALYTQDEIPEERIKQYLNEKKLPTIPDLTKEMLNVEITMTEMKEAISKQKCNKSPGPDGIPAELYKEIQTPLEQLMLDLYNKTLEQAKLPNSWTEAYITLILKENTNDSRYKTADQFHYLMWITKYSLE</sequence>
<dbReference type="EMBL" id="IACM01106210">
    <property type="protein sequence ID" value="LAB34071.1"/>
    <property type="molecule type" value="Transcribed_RNA"/>
</dbReference>
<protein>
    <recommendedName>
        <fullName evidence="2">Reverse transcriptase domain-containing protein</fullName>
    </recommendedName>
</protein>
<reference evidence="1" key="1">
    <citation type="submission" date="2017-07" db="EMBL/GenBank/DDBJ databases">
        <authorList>
            <person name="Mikheyev A."/>
            <person name="Grau M."/>
        </authorList>
    </citation>
    <scope>NUCLEOTIDE SEQUENCE</scope>
    <source>
        <tissue evidence="1">Venom_gland</tissue>
    </source>
</reference>
<reference evidence="1" key="2">
    <citation type="submission" date="2017-11" db="EMBL/GenBank/DDBJ databases">
        <title>Coralsnake Venomics: Analyses of Venom Gland Transcriptomes and Proteomes of Six Brazilian Taxa.</title>
        <authorList>
            <person name="Aird S.D."/>
            <person name="Jorge da Silva N."/>
            <person name="Qiu L."/>
            <person name="Villar-Briones A."/>
            <person name="Aparecida-Saddi V."/>
            <person name="Campos-Telles M.P."/>
            <person name="Grau M."/>
            <person name="Mikheyev A.S."/>
        </authorList>
    </citation>
    <scope>NUCLEOTIDE SEQUENCE</scope>
    <source>
        <tissue evidence="1">Venom_gland</tissue>
    </source>
</reference>
<dbReference type="PANTHER" id="PTHR31635:SF196">
    <property type="entry name" value="REVERSE TRANSCRIPTASE DOMAIN-CONTAINING PROTEIN-RELATED"/>
    <property type="match status" value="1"/>
</dbReference>
<dbReference type="PANTHER" id="PTHR31635">
    <property type="entry name" value="REVERSE TRANSCRIPTASE DOMAIN-CONTAINING PROTEIN-RELATED"/>
    <property type="match status" value="1"/>
</dbReference>
<name>A0A2D4ML09_9SAUR</name>
<evidence type="ECO:0000313" key="1">
    <source>
        <dbReference type="EMBL" id="LAB34070.1"/>
    </source>
</evidence>
<dbReference type="AlphaFoldDB" id="A0A2D4ML09"/>
<dbReference type="EMBL" id="IACM01106209">
    <property type="protein sequence ID" value="LAB34070.1"/>
    <property type="molecule type" value="Transcribed_RNA"/>
</dbReference>
<proteinExistence type="predicted"/>
<organism evidence="1">
    <name type="scientific">Micrurus spixii</name>
    <name type="common">Amazon coral snake</name>
    <dbReference type="NCBI Taxonomy" id="129469"/>
    <lineage>
        <taxon>Eukaryota</taxon>
        <taxon>Metazoa</taxon>
        <taxon>Chordata</taxon>
        <taxon>Craniata</taxon>
        <taxon>Vertebrata</taxon>
        <taxon>Euteleostomi</taxon>
        <taxon>Lepidosauria</taxon>
        <taxon>Squamata</taxon>
        <taxon>Bifurcata</taxon>
        <taxon>Unidentata</taxon>
        <taxon>Episquamata</taxon>
        <taxon>Toxicofera</taxon>
        <taxon>Serpentes</taxon>
        <taxon>Colubroidea</taxon>
        <taxon>Elapidae</taxon>
        <taxon>Elapinae</taxon>
        <taxon>Micrurus</taxon>
    </lineage>
</organism>